<gene>
    <name evidence="3" type="ORF">bsdtb5_06530</name>
</gene>
<dbReference type="InterPro" id="IPR005232">
    <property type="entry name" value="LarE"/>
</dbReference>
<dbReference type="GO" id="GO:0016783">
    <property type="term" value="F:sulfurtransferase activity"/>
    <property type="evidence" value="ECO:0007669"/>
    <property type="project" value="InterPro"/>
</dbReference>
<keyword evidence="4" id="KW-1185">Reference proteome</keyword>
<name>A0A7R7IBA2_9FIRM</name>
<dbReference type="NCBIfam" id="TIGR00268">
    <property type="entry name" value="ATP-dependent sacrificial sulfur transferase LarE"/>
    <property type="match status" value="1"/>
</dbReference>
<dbReference type="PIRSF" id="PIRSF006661">
    <property type="entry name" value="PP-lp_UCP006661"/>
    <property type="match status" value="1"/>
</dbReference>
<feature type="domain" description="Asparagine synthetase" evidence="2">
    <location>
        <begin position="21"/>
        <end position="99"/>
    </location>
</feature>
<dbReference type="Pfam" id="PF00733">
    <property type="entry name" value="Asn_synthase"/>
    <property type="match status" value="1"/>
</dbReference>
<dbReference type="RefSeq" id="WP_271714640.1">
    <property type="nucleotide sequence ID" value="NZ_AP024169.1"/>
</dbReference>
<proteinExistence type="predicted"/>
<dbReference type="InterPro" id="IPR052188">
    <property type="entry name" value="Ni-pincer_cofactor_biosynth"/>
</dbReference>
<dbReference type="GO" id="GO:0006529">
    <property type="term" value="P:asparagine biosynthetic process"/>
    <property type="evidence" value="ECO:0007669"/>
    <property type="project" value="InterPro"/>
</dbReference>
<keyword evidence="3" id="KW-0378">Hydrolase</keyword>
<sequence>MTQSNELLIKKEKLNQYFYQLLEKGDICIAFSGGVDSSVLLKTATDQADKLNRKVYAITFQTVLHTQADLINAKNIASKTSAIHNVIEINELDNEQLLNNPIDRCYICKNHLFGQMMEYAKRFGVEIFVEGTNRDDLDVYRPGIKAVKELGVHSPLAELEIRKAEVRELARLENLEVASRPSTPCMATRLPYNTRITEEILERIKSGEEVVRAYGYQNVRVRLHGDIARIEIDFSDFTDFLIHKEEIAKKLKELGFRYITLDMEGFRSGSMDIFE</sequence>
<protein>
    <submittedName>
        <fullName evidence="3">Adenine nucleotide alpha hydrolase</fullName>
    </submittedName>
</protein>
<dbReference type="InterPro" id="IPR001962">
    <property type="entry name" value="Asn_synthase"/>
</dbReference>
<dbReference type="PANTHER" id="PTHR43169">
    <property type="entry name" value="EXSB FAMILY PROTEIN"/>
    <property type="match status" value="1"/>
</dbReference>
<dbReference type="GO" id="GO:0016787">
    <property type="term" value="F:hydrolase activity"/>
    <property type="evidence" value="ECO:0007669"/>
    <property type="project" value="UniProtKB-KW"/>
</dbReference>
<dbReference type="CDD" id="cd01990">
    <property type="entry name" value="LarE-like"/>
    <property type="match status" value="1"/>
</dbReference>
<reference evidence="3 4" key="1">
    <citation type="submission" date="2020-11" db="EMBL/GenBank/DDBJ databases">
        <title>Draft genome sequencing of a Lachnospiraceae strain isolated from anoxic soil subjected to BSD treatment.</title>
        <authorList>
            <person name="Uek A."/>
            <person name="Tonouchi A."/>
        </authorList>
    </citation>
    <scope>NUCLEOTIDE SEQUENCE [LARGE SCALE GENOMIC DNA]</scope>
    <source>
        <strain evidence="3 4">TB5</strain>
    </source>
</reference>
<dbReference type="EMBL" id="AP024169">
    <property type="protein sequence ID" value="BCN29358.1"/>
    <property type="molecule type" value="Genomic_DNA"/>
</dbReference>
<evidence type="ECO:0000313" key="3">
    <source>
        <dbReference type="EMBL" id="BCN29358.1"/>
    </source>
</evidence>
<dbReference type="Gene3D" id="3.40.50.620">
    <property type="entry name" value="HUPs"/>
    <property type="match status" value="1"/>
</dbReference>
<dbReference type="KEGG" id="ahb:bsdtb5_06530"/>
<feature type="active site" description="Nucleophile and sulfur donor" evidence="1">
    <location>
        <position position="185"/>
    </location>
</feature>
<evidence type="ECO:0000259" key="2">
    <source>
        <dbReference type="Pfam" id="PF00733"/>
    </source>
</evidence>
<dbReference type="SUPFAM" id="SSF52402">
    <property type="entry name" value="Adenine nucleotide alpha hydrolases-like"/>
    <property type="match status" value="1"/>
</dbReference>
<dbReference type="PANTHER" id="PTHR43169:SF2">
    <property type="entry name" value="NAD_GMP SYNTHASE DOMAIN-CONTAINING PROTEIN"/>
    <property type="match status" value="1"/>
</dbReference>
<accession>A0A7R7IBA2</accession>
<dbReference type="InterPro" id="IPR014729">
    <property type="entry name" value="Rossmann-like_a/b/a_fold"/>
</dbReference>
<evidence type="ECO:0000256" key="1">
    <source>
        <dbReference type="PIRSR" id="PIRSR006661-1"/>
    </source>
</evidence>
<dbReference type="AlphaFoldDB" id="A0A7R7IBA2"/>
<dbReference type="Proteomes" id="UP000595897">
    <property type="component" value="Chromosome"/>
</dbReference>
<evidence type="ECO:0000313" key="4">
    <source>
        <dbReference type="Proteomes" id="UP000595897"/>
    </source>
</evidence>
<dbReference type="GO" id="GO:0004066">
    <property type="term" value="F:asparagine synthase (glutamine-hydrolyzing) activity"/>
    <property type="evidence" value="ECO:0007669"/>
    <property type="project" value="InterPro"/>
</dbReference>
<organism evidence="3 4">
    <name type="scientific">Anaeromicropila herbilytica</name>
    <dbReference type="NCBI Taxonomy" id="2785025"/>
    <lineage>
        <taxon>Bacteria</taxon>
        <taxon>Bacillati</taxon>
        <taxon>Bacillota</taxon>
        <taxon>Clostridia</taxon>
        <taxon>Lachnospirales</taxon>
        <taxon>Lachnospiraceae</taxon>
        <taxon>Anaeromicropila</taxon>
    </lineage>
</organism>